<feature type="compositionally biased region" description="Basic residues" evidence="1">
    <location>
        <begin position="63"/>
        <end position="72"/>
    </location>
</feature>
<dbReference type="AlphaFoldDB" id="A0A502GXJ6"/>
<dbReference type="Proteomes" id="UP000317933">
    <property type="component" value="Unassembled WGS sequence"/>
</dbReference>
<feature type="compositionally biased region" description="Basic and acidic residues" evidence="1">
    <location>
        <begin position="46"/>
        <end position="62"/>
    </location>
</feature>
<organism evidence="2 3">
    <name type="scientific">Pseudomonas arsenicoxydans</name>
    <dbReference type="NCBI Taxonomy" id="702115"/>
    <lineage>
        <taxon>Bacteria</taxon>
        <taxon>Pseudomonadati</taxon>
        <taxon>Pseudomonadota</taxon>
        <taxon>Gammaproteobacteria</taxon>
        <taxon>Pseudomonadales</taxon>
        <taxon>Pseudomonadaceae</taxon>
        <taxon>Pseudomonas</taxon>
    </lineage>
</organism>
<proteinExistence type="predicted"/>
<evidence type="ECO:0000313" key="3">
    <source>
        <dbReference type="Proteomes" id="UP000317933"/>
    </source>
</evidence>
<evidence type="ECO:0000256" key="1">
    <source>
        <dbReference type="SAM" id="MobiDB-lite"/>
    </source>
</evidence>
<protein>
    <submittedName>
        <fullName evidence="2">Uncharacterized protein</fullName>
    </submittedName>
</protein>
<sequence length="72" mass="8494">MKLPVMKLSLDLCVPDYVRRRSLMPIGDEGRSQALYLKYQAAPQAQEDKKQRRAQRETERAFSRRRSRADKV</sequence>
<gene>
    <name evidence="2" type="ORF">EAH78_31775</name>
</gene>
<accession>A0A502GXJ6</accession>
<comment type="caution">
    <text evidence="2">The sequence shown here is derived from an EMBL/GenBank/DDBJ whole genome shotgun (WGS) entry which is preliminary data.</text>
</comment>
<evidence type="ECO:0000313" key="2">
    <source>
        <dbReference type="EMBL" id="TPG65683.1"/>
    </source>
</evidence>
<name>A0A502GXJ6_9PSED</name>
<reference evidence="2 3" key="1">
    <citation type="journal article" date="2019" name="Environ. Microbiol.">
        <title>Species interactions and distinct microbial communities in high Arctic permafrost affected cryosols are associated with the CH4 and CO2 gas fluxes.</title>
        <authorList>
            <person name="Altshuler I."/>
            <person name="Hamel J."/>
            <person name="Turney S."/>
            <person name="Magnuson E."/>
            <person name="Levesque R."/>
            <person name="Greer C."/>
            <person name="Whyte L.G."/>
        </authorList>
    </citation>
    <scope>NUCLEOTIDE SEQUENCE [LARGE SCALE GENOMIC DNA]</scope>
    <source>
        <strain evidence="2 3">E3</strain>
    </source>
</reference>
<feature type="region of interest" description="Disordered" evidence="1">
    <location>
        <begin position="41"/>
        <end position="72"/>
    </location>
</feature>
<dbReference type="EMBL" id="RCZE01000027">
    <property type="protein sequence ID" value="TPG65683.1"/>
    <property type="molecule type" value="Genomic_DNA"/>
</dbReference>